<dbReference type="EMBL" id="JBEDUW010000003">
    <property type="protein sequence ID" value="KAK9939504.1"/>
    <property type="molecule type" value="Genomic_DNA"/>
</dbReference>
<protein>
    <submittedName>
        <fullName evidence="1">Uncharacterized protein</fullName>
    </submittedName>
</protein>
<organism evidence="1 2">
    <name type="scientific">Rubus argutus</name>
    <name type="common">Southern blackberry</name>
    <dbReference type="NCBI Taxonomy" id="59490"/>
    <lineage>
        <taxon>Eukaryota</taxon>
        <taxon>Viridiplantae</taxon>
        <taxon>Streptophyta</taxon>
        <taxon>Embryophyta</taxon>
        <taxon>Tracheophyta</taxon>
        <taxon>Spermatophyta</taxon>
        <taxon>Magnoliopsida</taxon>
        <taxon>eudicotyledons</taxon>
        <taxon>Gunneridae</taxon>
        <taxon>Pentapetalae</taxon>
        <taxon>rosids</taxon>
        <taxon>fabids</taxon>
        <taxon>Rosales</taxon>
        <taxon>Rosaceae</taxon>
        <taxon>Rosoideae</taxon>
        <taxon>Rosoideae incertae sedis</taxon>
        <taxon>Rubus</taxon>
    </lineage>
</organism>
<reference evidence="1 2" key="1">
    <citation type="journal article" date="2023" name="G3 (Bethesda)">
        <title>A chromosome-length genome assembly and annotation of blackberry (Rubus argutus, cv. 'Hillquist').</title>
        <authorList>
            <person name="Bruna T."/>
            <person name="Aryal R."/>
            <person name="Dudchenko O."/>
            <person name="Sargent D.J."/>
            <person name="Mead D."/>
            <person name="Buti M."/>
            <person name="Cavallini A."/>
            <person name="Hytonen T."/>
            <person name="Andres J."/>
            <person name="Pham M."/>
            <person name="Weisz D."/>
            <person name="Mascagni F."/>
            <person name="Usai G."/>
            <person name="Natali L."/>
            <person name="Bassil N."/>
            <person name="Fernandez G.E."/>
            <person name="Lomsadze A."/>
            <person name="Armour M."/>
            <person name="Olukolu B."/>
            <person name="Poorten T."/>
            <person name="Britton C."/>
            <person name="Davik J."/>
            <person name="Ashrafi H."/>
            <person name="Aiden E.L."/>
            <person name="Borodovsky M."/>
            <person name="Worthington M."/>
        </authorList>
    </citation>
    <scope>NUCLEOTIDE SEQUENCE [LARGE SCALE GENOMIC DNA]</scope>
    <source>
        <strain evidence="1">PI 553951</strain>
    </source>
</reference>
<sequence>MAFLCRRDSRLPCRRSLRMPRPHRSAPVLTCATPPSPCSSRHLHRQVAQISVRPVLPRAQSELLSPARRLFLDAQFAAALLLDAAKPAHLCRVPSSLHRCCLLASSRRQRHCHPHVAKSPCRHLSSCRPRLYGLQSN</sequence>
<accession>A0AAW1XSE4</accession>
<comment type="caution">
    <text evidence="1">The sequence shown here is derived from an EMBL/GenBank/DDBJ whole genome shotgun (WGS) entry which is preliminary data.</text>
</comment>
<proteinExistence type="predicted"/>
<gene>
    <name evidence="1" type="ORF">M0R45_016199</name>
</gene>
<dbReference type="AlphaFoldDB" id="A0AAW1XSE4"/>
<dbReference type="Proteomes" id="UP001457282">
    <property type="component" value="Unassembled WGS sequence"/>
</dbReference>
<keyword evidence="2" id="KW-1185">Reference proteome</keyword>
<evidence type="ECO:0000313" key="2">
    <source>
        <dbReference type="Proteomes" id="UP001457282"/>
    </source>
</evidence>
<name>A0AAW1XSE4_RUBAR</name>
<evidence type="ECO:0000313" key="1">
    <source>
        <dbReference type="EMBL" id="KAK9939504.1"/>
    </source>
</evidence>